<dbReference type="PANTHER" id="PTHR45436">
    <property type="entry name" value="SENSOR HISTIDINE KINASE YKOH"/>
    <property type="match status" value="1"/>
</dbReference>
<comment type="catalytic activity">
    <reaction evidence="1">
        <text>ATP + protein L-histidine = ADP + protein N-phospho-L-histidine.</text>
        <dbReference type="EC" id="2.7.13.3"/>
    </reaction>
</comment>
<gene>
    <name evidence="14" type="ORF">AWL63_03810</name>
</gene>
<dbReference type="KEGG" id="span:AWL63_03810"/>
<evidence type="ECO:0000313" key="14">
    <source>
        <dbReference type="EMBL" id="AOH83228.1"/>
    </source>
</evidence>
<dbReference type="InterPro" id="IPR036097">
    <property type="entry name" value="HisK_dim/P_sf"/>
</dbReference>
<evidence type="ECO:0000256" key="7">
    <source>
        <dbReference type="ARBA" id="ARBA00022777"/>
    </source>
</evidence>
<reference evidence="14 15" key="1">
    <citation type="submission" date="2016-01" db="EMBL/GenBank/DDBJ databases">
        <title>Complete genome and mega plasmid sequence of Sphingomonas panacis DCY99 elicits systemic resistance in rice to Xanthomonas oryzae.</title>
        <authorList>
            <person name="Kim Y.J."/>
            <person name="Yang D.C."/>
            <person name="Sing P."/>
        </authorList>
    </citation>
    <scope>NUCLEOTIDE SEQUENCE [LARGE SCALE GENOMIC DNA]</scope>
    <source>
        <strain evidence="14 15">DCY99</strain>
    </source>
</reference>
<feature type="domain" description="HAMP" evidence="13">
    <location>
        <begin position="66"/>
        <end position="120"/>
    </location>
</feature>
<dbReference type="SUPFAM" id="SSF47384">
    <property type="entry name" value="Homodimeric domain of signal transducing histidine kinase"/>
    <property type="match status" value="1"/>
</dbReference>
<evidence type="ECO:0000256" key="2">
    <source>
        <dbReference type="ARBA" id="ARBA00004370"/>
    </source>
</evidence>
<keyword evidence="5" id="KW-0808">Transferase</keyword>
<evidence type="ECO:0000259" key="13">
    <source>
        <dbReference type="PROSITE" id="PS50885"/>
    </source>
</evidence>
<dbReference type="InterPro" id="IPR036890">
    <property type="entry name" value="HATPase_C_sf"/>
</dbReference>
<dbReference type="SUPFAM" id="SSF158472">
    <property type="entry name" value="HAMP domain-like"/>
    <property type="match status" value="1"/>
</dbReference>
<dbReference type="AlphaFoldDB" id="A0A1B3Z725"/>
<dbReference type="SMART" id="SM00387">
    <property type="entry name" value="HATPase_c"/>
    <property type="match status" value="1"/>
</dbReference>
<dbReference type="STRING" id="1560345.AWL63_03810"/>
<evidence type="ECO:0000256" key="8">
    <source>
        <dbReference type="ARBA" id="ARBA00022989"/>
    </source>
</evidence>
<evidence type="ECO:0000256" key="10">
    <source>
        <dbReference type="ARBA" id="ARBA00023136"/>
    </source>
</evidence>
<dbReference type="Pfam" id="PF00672">
    <property type="entry name" value="HAMP"/>
    <property type="match status" value="1"/>
</dbReference>
<evidence type="ECO:0000256" key="1">
    <source>
        <dbReference type="ARBA" id="ARBA00000085"/>
    </source>
</evidence>
<dbReference type="PROSITE" id="PS50885">
    <property type="entry name" value="HAMP"/>
    <property type="match status" value="1"/>
</dbReference>
<dbReference type="InterPro" id="IPR003661">
    <property type="entry name" value="HisK_dim/P_dom"/>
</dbReference>
<comment type="subcellular location">
    <subcellularLocation>
        <location evidence="2">Membrane</location>
    </subcellularLocation>
</comment>
<dbReference type="Gene3D" id="3.30.565.10">
    <property type="entry name" value="Histidine kinase-like ATPase, C-terminal domain"/>
    <property type="match status" value="1"/>
</dbReference>
<dbReference type="InterPro" id="IPR003660">
    <property type="entry name" value="HAMP_dom"/>
</dbReference>
<dbReference type="GO" id="GO:0005886">
    <property type="term" value="C:plasma membrane"/>
    <property type="evidence" value="ECO:0007669"/>
    <property type="project" value="TreeGrafter"/>
</dbReference>
<dbReference type="Gene3D" id="1.10.287.130">
    <property type="match status" value="1"/>
</dbReference>
<feature type="transmembrane region" description="Helical" evidence="11">
    <location>
        <begin position="45"/>
        <end position="62"/>
    </location>
</feature>
<dbReference type="InterPro" id="IPR004358">
    <property type="entry name" value="Sig_transdc_His_kin-like_C"/>
</dbReference>
<evidence type="ECO:0000256" key="4">
    <source>
        <dbReference type="ARBA" id="ARBA00022553"/>
    </source>
</evidence>
<dbReference type="Pfam" id="PF02518">
    <property type="entry name" value="HATPase_c"/>
    <property type="match status" value="1"/>
</dbReference>
<keyword evidence="7" id="KW-0418">Kinase</keyword>
<dbReference type="SMART" id="SM00304">
    <property type="entry name" value="HAMP"/>
    <property type="match status" value="1"/>
</dbReference>
<dbReference type="Pfam" id="PF00512">
    <property type="entry name" value="HisKA"/>
    <property type="match status" value="1"/>
</dbReference>
<feature type="domain" description="Histidine kinase" evidence="12">
    <location>
        <begin position="128"/>
        <end position="335"/>
    </location>
</feature>
<dbReference type="InterPro" id="IPR003594">
    <property type="entry name" value="HATPase_dom"/>
</dbReference>
<dbReference type="OrthoDB" id="9804645at2"/>
<accession>A0A1B3Z725</accession>
<dbReference type="PANTHER" id="PTHR45436:SF5">
    <property type="entry name" value="SENSOR HISTIDINE KINASE TRCS"/>
    <property type="match status" value="1"/>
</dbReference>
<dbReference type="SMART" id="SM00388">
    <property type="entry name" value="HisKA"/>
    <property type="match status" value="1"/>
</dbReference>
<evidence type="ECO:0000256" key="5">
    <source>
        <dbReference type="ARBA" id="ARBA00022679"/>
    </source>
</evidence>
<dbReference type="SUPFAM" id="SSF55874">
    <property type="entry name" value="ATPase domain of HSP90 chaperone/DNA topoisomerase II/histidine kinase"/>
    <property type="match status" value="1"/>
</dbReference>
<keyword evidence="6 11" id="KW-0812">Transmembrane</keyword>
<dbReference type="Proteomes" id="UP000094256">
    <property type="component" value="Chromosome"/>
</dbReference>
<protein>
    <recommendedName>
        <fullName evidence="3">histidine kinase</fullName>
        <ecNumber evidence="3">2.7.13.3</ecNumber>
    </recommendedName>
</protein>
<keyword evidence="8 11" id="KW-1133">Transmembrane helix</keyword>
<keyword evidence="15" id="KW-1185">Reference proteome</keyword>
<keyword evidence="10 11" id="KW-0472">Membrane</keyword>
<dbReference type="CDD" id="cd00082">
    <property type="entry name" value="HisKA"/>
    <property type="match status" value="1"/>
</dbReference>
<dbReference type="InterPro" id="IPR005467">
    <property type="entry name" value="His_kinase_dom"/>
</dbReference>
<dbReference type="EMBL" id="CP014168">
    <property type="protein sequence ID" value="AOH83228.1"/>
    <property type="molecule type" value="Genomic_DNA"/>
</dbReference>
<dbReference type="PRINTS" id="PR00344">
    <property type="entry name" value="BCTRLSENSOR"/>
</dbReference>
<organism evidence="14 15">
    <name type="scientific">Sphingomonas panacis</name>
    <dbReference type="NCBI Taxonomy" id="1560345"/>
    <lineage>
        <taxon>Bacteria</taxon>
        <taxon>Pseudomonadati</taxon>
        <taxon>Pseudomonadota</taxon>
        <taxon>Alphaproteobacteria</taxon>
        <taxon>Sphingomonadales</taxon>
        <taxon>Sphingomonadaceae</taxon>
        <taxon>Sphingomonas</taxon>
    </lineage>
</organism>
<name>A0A1B3Z725_9SPHN</name>
<proteinExistence type="predicted"/>
<evidence type="ECO:0000259" key="12">
    <source>
        <dbReference type="PROSITE" id="PS50109"/>
    </source>
</evidence>
<evidence type="ECO:0000256" key="3">
    <source>
        <dbReference type="ARBA" id="ARBA00012438"/>
    </source>
</evidence>
<evidence type="ECO:0000256" key="11">
    <source>
        <dbReference type="SAM" id="Phobius"/>
    </source>
</evidence>
<evidence type="ECO:0000313" key="15">
    <source>
        <dbReference type="Proteomes" id="UP000094256"/>
    </source>
</evidence>
<dbReference type="GO" id="GO:0000155">
    <property type="term" value="F:phosphorelay sensor kinase activity"/>
    <property type="evidence" value="ECO:0007669"/>
    <property type="project" value="InterPro"/>
</dbReference>
<dbReference type="EC" id="2.7.13.3" evidence="3"/>
<sequence length="335" mass="35887">MTALAIAVVVANTAAFYLVYAALERLKFVTLPPDDYSTVGWDLGITLALCLTGSLLALWIALRLARRIARPLGAVAVAARRIAAGDLSTRVETLGDVSGETALLIADFNTMANRLQRMAEDVTLWNAKIAHELRTPLTILQGRLQGAKDSVFPVDARLVDGLLTQVEGLARLVEDLRSVSLADSGRLDLILEDVDLAVEVEAMAPTLRSMLEPAGFSLELDLKPAPVRADPARIRQAVLALIDNARRHADPCSLRIATSFAADKATLVVTDCGPGLDQDLEEEAFHQFVRGARTTGGSGLGLAIVRGIVSAHGGEIRYRRLPGRSAFEVTLPPVT</sequence>
<keyword evidence="9" id="KW-0902">Two-component regulatory system</keyword>
<evidence type="ECO:0000256" key="6">
    <source>
        <dbReference type="ARBA" id="ARBA00022692"/>
    </source>
</evidence>
<dbReference type="PROSITE" id="PS50109">
    <property type="entry name" value="HIS_KIN"/>
    <property type="match status" value="1"/>
</dbReference>
<dbReference type="CDD" id="cd00075">
    <property type="entry name" value="HATPase"/>
    <property type="match status" value="1"/>
</dbReference>
<dbReference type="Gene3D" id="6.10.340.10">
    <property type="match status" value="1"/>
</dbReference>
<keyword evidence="4" id="KW-0597">Phosphoprotein</keyword>
<evidence type="ECO:0000256" key="9">
    <source>
        <dbReference type="ARBA" id="ARBA00023012"/>
    </source>
</evidence>
<dbReference type="InterPro" id="IPR050428">
    <property type="entry name" value="TCS_sensor_his_kinase"/>
</dbReference>